<dbReference type="AlphaFoldDB" id="A0A370STZ6"/>
<dbReference type="InterPro" id="IPR036528">
    <property type="entry name" value="Cloacn_immnty_sf"/>
</dbReference>
<comment type="caution">
    <text evidence="1">The sequence shown here is derived from an EMBL/GenBank/DDBJ whole genome shotgun (WGS) entry which is preliminary data.</text>
</comment>
<dbReference type="GO" id="GO:0030153">
    <property type="term" value="P:bacteriocin immunity"/>
    <property type="evidence" value="ECO:0007669"/>
    <property type="project" value="InterPro"/>
</dbReference>
<dbReference type="PRINTS" id="PR01296">
    <property type="entry name" value="CLOACNIMMNTY"/>
</dbReference>
<name>A0A370STZ6_PSEJE</name>
<organism evidence="1 2">
    <name type="scientific">Pseudomonas jessenii</name>
    <dbReference type="NCBI Taxonomy" id="77298"/>
    <lineage>
        <taxon>Bacteria</taxon>
        <taxon>Pseudomonadati</taxon>
        <taxon>Pseudomonadota</taxon>
        <taxon>Gammaproteobacteria</taxon>
        <taxon>Pseudomonadales</taxon>
        <taxon>Pseudomonadaceae</taxon>
        <taxon>Pseudomonas</taxon>
    </lineage>
</organism>
<sequence>MGLKIVLEWYDKRTAIGQGEELSKDLGDDESVLNALGIPVENNINNGGFNVLGHWVDIIQPFFQHPIAMDIYDYQIAFEYSDNW</sequence>
<reference evidence="1 2" key="1">
    <citation type="submission" date="2018-07" db="EMBL/GenBank/DDBJ databases">
        <title>Genome sequencing of rice bacterial endophytes.</title>
        <authorList>
            <person name="Venturi V."/>
        </authorList>
    </citation>
    <scope>NUCLEOTIDE SEQUENCE [LARGE SCALE GENOMIC DNA]</scope>
    <source>
        <strain evidence="1 2">E2333</strain>
    </source>
</reference>
<dbReference type="GO" id="GO:0015643">
    <property type="term" value="F:toxic substance binding"/>
    <property type="evidence" value="ECO:0007669"/>
    <property type="project" value="InterPro"/>
</dbReference>
<dbReference type="SUPFAM" id="SSF54552">
    <property type="entry name" value="Colicin E3 immunity protein"/>
    <property type="match status" value="1"/>
</dbReference>
<proteinExistence type="predicted"/>
<evidence type="ECO:0000313" key="2">
    <source>
        <dbReference type="Proteomes" id="UP000255365"/>
    </source>
</evidence>
<gene>
    <name evidence="1" type="ORF">DEU51_103352</name>
</gene>
<evidence type="ECO:0000313" key="1">
    <source>
        <dbReference type="EMBL" id="RDL23219.1"/>
    </source>
</evidence>
<dbReference type="Gene3D" id="3.10.50.20">
    <property type="entry name" value="Cloacin immunity protein"/>
    <property type="match status" value="1"/>
</dbReference>
<dbReference type="InterPro" id="IPR003063">
    <property type="entry name" value="Cloacn_immnty_fam"/>
</dbReference>
<dbReference type="EMBL" id="QRAV01000003">
    <property type="protein sequence ID" value="RDL23219.1"/>
    <property type="molecule type" value="Genomic_DNA"/>
</dbReference>
<dbReference type="Proteomes" id="UP000255365">
    <property type="component" value="Unassembled WGS sequence"/>
</dbReference>
<protein>
    <submittedName>
        <fullName evidence="1">Cloacin immunity protein</fullName>
    </submittedName>
</protein>
<accession>A0A370STZ6</accession>
<dbReference type="Pfam" id="PF03513">
    <property type="entry name" value="Cloacin_immun"/>
    <property type="match status" value="1"/>
</dbReference>